<gene>
    <name evidence="3" type="ORF">LHA35_18415</name>
</gene>
<feature type="compositionally biased region" description="Low complexity" evidence="1">
    <location>
        <begin position="114"/>
        <end position="158"/>
    </location>
</feature>
<feature type="signal peptide" evidence="2">
    <location>
        <begin position="1"/>
        <end position="18"/>
    </location>
</feature>
<keyword evidence="2" id="KW-0732">Signal</keyword>
<reference evidence="3" key="1">
    <citation type="submission" date="2021-10" db="EMBL/GenBank/DDBJ databases">
        <title>Roseicella aerolatum sp. nov., isolated from aerosols of e-waste dismantling site.</title>
        <authorList>
            <person name="Qin T."/>
        </authorList>
    </citation>
    <scope>NUCLEOTIDE SEQUENCE</scope>
    <source>
        <strain evidence="3">GB24</strain>
    </source>
</reference>
<feature type="compositionally biased region" description="Low complexity" evidence="1">
    <location>
        <begin position="168"/>
        <end position="187"/>
    </location>
</feature>
<sequence length="974" mass="99882">MRVALAAVLALLPALAMAERVPVRAGDHPGHGRLVFDWPAPPAYSLQQQGERVLLRFPPGSTVQLPRRLPRNVLAAAEEAGNIRLTLRPGASARHYRLGDRVVVDLLDPPAKPEPVAAGAPPRPPQAARAGAATGRPLARPTRVEAAQPAQAPAAALPPGLPNPARPAPSVAENAPAAPMGAAALPAGPTPVPATEGARQPAPPPPMSAPGAAATRLAASQGIQASVLLPFPAGTGAALLRRGGDVLAVFDRAEAPDLRPLRGDPVFGALTLEALPGATLLRLPLAPPARIRARRDDAGWVLDALRPTGAGEPAQAAPAIGLEAESGPPPRLLLRAAAPGRVVPVTDPETGLPLLVGTLREGAEAMPLGRRLPELDLPPTLLGAAVLARSDGISMQPGSDRFAVIASGGARFALDPGVTQVPAAPAMTRSFDLPAQPPAELLARLQALQAGIAGAPPLGRMPQRRAAGEAMLALGLPQEAQAMLALGFAEDPRAAADPRYAALAAAAALLAGRLSEAGALRAAEWPESDEATLWRAALAAARAEWREAGPGFAATLPLLLAYPSGLRARLLPLAALALAEAGERAALLRLLQAAGPAAEELALPGAILAEAEGRTEEALAAYDRIAAGRDRQARARAIRRAVELRLAAGRMDTKQAARALEAALFAWRGDAAELETRQRLAALRRESGDARGALALLRETVAMAPDHAMALQPALRDAFLAALAESPPLAAVALFDAYPDLMPADAGGEAAVQLLAERLLALDLGDRAATLLGQAMTRAEGAARAALGLRLAALRLAEGDAAATLAVLADSAADGLPPALAQDRAVLGARAEARRGRQAEAIVALRALGPAGGEALSELLAEATDWTGAAVALGEHLAAALPRPPAPLEGPQRRLLLRQAALHALAGEDSALAALRAAETARMGEGPLAEAFALLTADPLRGLADLPRLQRELQLFRSLPGRLEALRAGAPVTR</sequence>
<organism evidence="3 4">
    <name type="scientific">Roseicella aerolata</name>
    <dbReference type="NCBI Taxonomy" id="2883479"/>
    <lineage>
        <taxon>Bacteria</taxon>
        <taxon>Pseudomonadati</taxon>
        <taxon>Pseudomonadota</taxon>
        <taxon>Alphaproteobacteria</taxon>
        <taxon>Acetobacterales</taxon>
        <taxon>Roseomonadaceae</taxon>
        <taxon>Roseicella</taxon>
    </lineage>
</organism>
<proteinExistence type="predicted"/>
<evidence type="ECO:0000313" key="4">
    <source>
        <dbReference type="Proteomes" id="UP001139311"/>
    </source>
</evidence>
<feature type="chain" id="PRO_5040917304" description="Tetratricopeptide repeat protein" evidence="2">
    <location>
        <begin position="19"/>
        <end position="974"/>
    </location>
</feature>
<keyword evidence="4" id="KW-1185">Reference proteome</keyword>
<dbReference type="RefSeq" id="WP_226610750.1">
    <property type="nucleotide sequence ID" value="NZ_JAJAQI010000030.1"/>
</dbReference>
<evidence type="ECO:0008006" key="5">
    <source>
        <dbReference type="Google" id="ProtNLM"/>
    </source>
</evidence>
<protein>
    <recommendedName>
        <fullName evidence="5">Tetratricopeptide repeat protein</fullName>
    </recommendedName>
</protein>
<evidence type="ECO:0000256" key="2">
    <source>
        <dbReference type="SAM" id="SignalP"/>
    </source>
</evidence>
<dbReference type="AlphaFoldDB" id="A0A9X1IFQ7"/>
<dbReference type="Proteomes" id="UP001139311">
    <property type="component" value="Unassembled WGS sequence"/>
</dbReference>
<name>A0A9X1IFQ7_9PROT</name>
<accession>A0A9X1IFQ7</accession>
<evidence type="ECO:0000256" key="1">
    <source>
        <dbReference type="SAM" id="MobiDB-lite"/>
    </source>
</evidence>
<dbReference type="EMBL" id="JAJAQI010000030">
    <property type="protein sequence ID" value="MCB4823707.1"/>
    <property type="molecule type" value="Genomic_DNA"/>
</dbReference>
<feature type="region of interest" description="Disordered" evidence="1">
    <location>
        <begin position="113"/>
        <end position="215"/>
    </location>
</feature>
<comment type="caution">
    <text evidence="3">The sequence shown here is derived from an EMBL/GenBank/DDBJ whole genome shotgun (WGS) entry which is preliminary data.</text>
</comment>
<evidence type="ECO:0000313" key="3">
    <source>
        <dbReference type="EMBL" id="MCB4823707.1"/>
    </source>
</evidence>